<accession>A0A831EJ89</accession>
<organism evidence="1 2">
    <name type="scientific">Erwinia amylovora NBRC 12687 = CFBP 1232</name>
    <dbReference type="NCBI Taxonomy" id="1219359"/>
    <lineage>
        <taxon>Bacteria</taxon>
        <taxon>Pseudomonadati</taxon>
        <taxon>Pseudomonadota</taxon>
        <taxon>Gammaproteobacteria</taxon>
        <taxon>Enterobacterales</taxon>
        <taxon>Erwiniaceae</taxon>
        <taxon>Erwinia</taxon>
    </lineage>
</organism>
<dbReference type="Proteomes" id="UP000013111">
    <property type="component" value="Unassembled WGS sequence"/>
</dbReference>
<evidence type="ECO:0000313" key="1">
    <source>
        <dbReference type="EMBL" id="CCO93047.1"/>
    </source>
</evidence>
<dbReference type="Gene3D" id="1.20.5.190">
    <property type="match status" value="1"/>
</dbReference>
<name>A0A831EJ89_ERWAM</name>
<protein>
    <submittedName>
        <fullName evidence="1">Uncharacterized protein</fullName>
    </submittedName>
</protein>
<proteinExistence type="predicted"/>
<comment type="caution">
    <text evidence="1">The sequence shown here is derived from an EMBL/GenBank/DDBJ whole genome shotgun (WGS) entry which is preliminary data.</text>
</comment>
<dbReference type="GeneID" id="97605381"/>
<gene>
    <name evidence="1" type="ORF">BN437_1095</name>
</gene>
<dbReference type="RefSeq" id="WP_004156512.1">
    <property type="nucleotide sequence ID" value="NZ_BAYW01000006.1"/>
</dbReference>
<sequence>MENRMDRLTGHVGLLQADVAMLKTDTGMPKTDVGALKVGVDRLKNDVSKLKEDVGTLKIDVGVNKSNYVTKEDVFRLDSKMESLRSELHQSLAAHSKWFATYQLGLLALGLGLAKLLF</sequence>
<reference evidence="1 2" key="2">
    <citation type="submission" date="2013-04" db="EMBL/GenBank/DDBJ databases">
        <title>Comparative genomics of 12 strains of Erwinia amylovora identifies a pan-genome with a large conserved core and provides insights into host specificity.</title>
        <authorList>
            <person name="Mann R.A."/>
            <person name="Smits T.H.M."/>
            <person name="Buehlmann A."/>
            <person name="Blom J."/>
            <person name="Goesmann A."/>
            <person name="Frey J.E."/>
            <person name="Plummer K.M."/>
            <person name="Beer S.V."/>
            <person name="Luck J."/>
            <person name="Duffy B."/>
            <person name="Rodoni B."/>
        </authorList>
    </citation>
    <scope>NUCLEOTIDE SEQUENCE [LARGE SCALE GENOMIC DNA]</scope>
    <source>
        <strain evidence="2">CFBP 1232</strain>
    </source>
</reference>
<evidence type="ECO:0000313" key="2">
    <source>
        <dbReference type="Proteomes" id="UP000013111"/>
    </source>
</evidence>
<reference evidence="1 2" key="1">
    <citation type="submission" date="2012-11" db="EMBL/GenBank/DDBJ databases">
        <authorList>
            <person name="Linke B."/>
        </authorList>
    </citation>
    <scope>NUCLEOTIDE SEQUENCE [LARGE SCALE GENOMIC DNA]</scope>
    <source>
        <strain evidence="2">CFBP 1232</strain>
    </source>
</reference>
<dbReference type="EMBL" id="CAPB01000008">
    <property type="protein sequence ID" value="CCO93047.1"/>
    <property type="molecule type" value="Genomic_DNA"/>
</dbReference>
<dbReference type="AlphaFoldDB" id="A0A831EJ89"/>